<accession>A0A1G8RRJ1</accession>
<name>A0A1G8RRJ1_9BACI</name>
<dbReference type="EMBL" id="FNEN01000020">
    <property type="protein sequence ID" value="SDJ19587.1"/>
    <property type="molecule type" value="Genomic_DNA"/>
</dbReference>
<sequence>MTTSIPMILSWSIKMSRKRLDLANKRYGKLKVVKQSDAVDGRTTWLCDCDCGNQVIVKGVYLTTGETKSCGCLKGDQEQENLRQQYDNKRVDGVVKPLFKDKEPRKDSTTGFRGVTKYYTRSSNELRYKAWITVKGKRYFKYGFKTPDDAYYNGRLYLENKHLPKGGNQK</sequence>
<gene>
    <name evidence="1" type="ORF">SAMN04488123_1206</name>
</gene>
<organism evidence="1 2">
    <name type="scientific">Natribacillus halophilus</name>
    <dbReference type="NCBI Taxonomy" id="549003"/>
    <lineage>
        <taxon>Bacteria</taxon>
        <taxon>Bacillati</taxon>
        <taxon>Bacillota</taxon>
        <taxon>Bacilli</taxon>
        <taxon>Bacillales</taxon>
        <taxon>Bacillaceae</taxon>
        <taxon>Natribacillus</taxon>
    </lineage>
</organism>
<dbReference type="Proteomes" id="UP000198853">
    <property type="component" value="Unassembled WGS sequence"/>
</dbReference>
<evidence type="ECO:0000313" key="1">
    <source>
        <dbReference type="EMBL" id="SDJ19587.1"/>
    </source>
</evidence>
<dbReference type="OrthoDB" id="552713at2"/>
<dbReference type="AlphaFoldDB" id="A0A1G8RRJ1"/>
<dbReference type="RefSeq" id="WP_143018931.1">
    <property type="nucleotide sequence ID" value="NZ_FNEN01000020.1"/>
</dbReference>
<proteinExistence type="predicted"/>
<evidence type="ECO:0008006" key="3">
    <source>
        <dbReference type="Google" id="ProtNLM"/>
    </source>
</evidence>
<evidence type="ECO:0000313" key="2">
    <source>
        <dbReference type="Proteomes" id="UP000198853"/>
    </source>
</evidence>
<protein>
    <recommendedName>
        <fullName evidence="3">AP2 domain-containing protein</fullName>
    </recommendedName>
</protein>
<keyword evidence="2" id="KW-1185">Reference proteome</keyword>
<reference evidence="1 2" key="1">
    <citation type="submission" date="2016-10" db="EMBL/GenBank/DDBJ databases">
        <authorList>
            <person name="de Groot N.N."/>
        </authorList>
    </citation>
    <scope>NUCLEOTIDE SEQUENCE [LARGE SCALE GENOMIC DNA]</scope>
    <source>
        <strain evidence="1 2">DSM 21771</strain>
    </source>
</reference>